<name>A0AAV3NL96_LITER</name>
<keyword evidence="3" id="KW-1185">Reference proteome</keyword>
<evidence type="ECO:0000313" key="3">
    <source>
        <dbReference type="Proteomes" id="UP001454036"/>
    </source>
</evidence>
<dbReference type="EMBL" id="BAABME010029873">
    <property type="protein sequence ID" value="GAA0138543.1"/>
    <property type="molecule type" value="Genomic_DNA"/>
</dbReference>
<feature type="region of interest" description="Disordered" evidence="1">
    <location>
        <begin position="151"/>
        <end position="173"/>
    </location>
</feature>
<evidence type="ECO:0000313" key="2">
    <source>
        <dbReference type="EMBL" id="GAA0138543.1"/>
    </source>
</evidence>
<accession>A0AAV3NL96</accession>
<sequence>MTRLMERYQFIQPVIQPIIGLVFQVVKSFKFLEDMQNPTHLTLVRIAPRRICTWARWKNVNTTTQDRLWNNFKNYFDIEVEESTAKYLFFKQASLWYWRSMGEVIKEALESAKMEDVMDLLGKPKLPWMQTQAVWDSFVKYWIDPNTIKKSNSAKKSPETEGAGRHGLGNVSLKTRMRKQEEKIRVRPSSFEILLEQN</sequence>
<reference evidence="2 3" key="1">
    <citation type="submission" date="2024-01" db="EMBL/GenBank/DDBJ databases">
        <title>The complete chloroplast genome sequence of Lithospermum erythrorhizon: insights into the phylogenetic relationship among Boraginaceae species and the maternal lineages of purple gromwells.</title>
        <authorList>
            <person name="Okada T."/>
            <person name="Watanabe K."/>
        </authorList>
    </citation>
    <scope>NUCLEOTIDE SEQUENCE [LARGE SCALE GENOMIC DNA]</scope>
</reference>
<comment type="caution">
    <text evidence="2">The sequence shown here is derived from an EMBL/GenBank/DDBJ whole genome shotgun (WGS) entry which is preliminary data.</text>
</comment>
<gene>
    <name evidence="2" type="ORF">LIER_42539</name>
</gene>
<protein>
    <submittedName>
        <fullName evidence="2">Uncharacterized protein</fullName>
    </submittedName>
</protein>
<dbReference type="Proteomes" id="UP001454036">
    <property type="component" value="Unassembled WGS sequence"/>
</dbReference>
<proteinExistence type="predicted"/>
<evidence type="ECO:0000256" key="1">
    <source>
        <dbReference type="SAM" id="MobiDB-lite"/>
    </source>
</evidence>
<dbReference type="AlphaFoldDB" id="A0AAV3NL96"/>
<organism evidence="2 3">
    <name type="scientific">Lithospermum erythrorhizon</name>
    <name type="common">Purple gromwell</name>
    <name type="synonym">Lithospermum officinale var. erythrorhizon</name>
    <dbReference type="NCBI Taxonomy" id="34254"/>
    <lineage>
        <taxon>Eukaryota</taxon>
        <taxon>Viridiplantae</taxon>
        <taxon>Streptophyta</taxon>
        <taxon>Embryophyta</taxon>
        <taxon>Tracheophyta</taxon>
        <taxon>Spermatophyta</taxon>
        <taxon>Magnoliopsida</taxon>
        <taxon>eudicotyledons</taxon>
        <taxon>Gunneridae</taxon>
        <taxon>Pentapetalae</taxon>
        <taxon>asterids</taxon>
        <taxon>lamiids</taxon>
        <taxon>Boraginales</taxon>
        <taxon>Boraginaceae</taxon>
        <taxon>Boraginoideae</taxon>
        <taxon>Lithospermeae</taxon>
        <taxon>Lithospermum</taxon>
    </lineage>
</organism>